<sequence length="214" mass="24055">MKVEIYSDIVCPFCYIGKNIFAKFQEEAGEEIEVVHRSYELDPNSSRTESMNSLEALAKKYGFTKEEAKNRMSGVEDMAKRENLPMNIFSAVGANTHDLHRLVYLARETGKDSALLEAFYRAHFVDGIALNEREEVLKITASVGLNEEEVLEVLESDRYEEKIAEDRSLASSLGITGVPFFVVDGKYGVSGAQPKAIFHQILESIKSDKKSIEF</sequence>
<dbReference type="GO" id="GO:0016853">
    <property type="term" value="F:isomerase activity"/>
    <property type="evidence" value="ECO:0007669"/>
    <property type="project" value="UniProtKB-KW"/>
</dbReference>
<evidence type="ECO:0000313" key="2">
    <source>
        <dbReference type="EMBL" id="SDI91760.1"/>
    </source>
</evidence>
<name>A0A1G8PIX6_9CLOT</name>
<gene>
    <name evidence="2" type="ORF">SAMN05421804_105102</name>
</gene>
<dbReference type="GO" id="GO:0016491">
    <property type="term" value="F:oxidoreductase activity"/>
    <property type="evidence" value="ECO:0007669"/>
    <property type="project" value="InterPro"/>
</dbReference>
<dbReference type="RefSeq" id="WP_051651622.1">
    <property type="nucleotide sequence ID" value="NZ_FNDZ01000005.1"/>
</dbReference>
<dbReference type="AlphaFoldDB" id="A0A1G8PIX6"/>
<dbReference type="EMBL" id="FNDZ01000005">
    <property type="protein sequence ID" value="SDI91760.1"/>
    <property type="molecule type" value="Genomic_DNA"/>
</dbReference>
<feature type="domain" description="DSBA-like thioredoxin" evidence="1">
    <location>
        <begin position="3"/>
        <end position="201"/>
    </location>
</feature>
<dbReference type="PANTHER" id="PTHR13887:SF41">
    <property type="entry name" value="THIOREDOXIN SUPERFAMILY PROTEIN"/>
    <property type="match status" value="1"/>
</dbReference>
<dbReference type="Gene3D" id="3.40.30.10">
    <property type="entry name" value="Glutaredoxin"/>
    <property type="match status" value="1"/>
</dbReference>
<accession>A0A1G8PIX6</accession>
<protein>
    <submittedName>
        <fullName evidence="2">Predicted dithiol-disulfide isomerase, DsbA family</fullName>
    </submittedName>
</protein>
<dbReference type="SUPFAM" id="SSF52833">
    <property type="entry name" value="Thioredoxin-like"/>
    <property type="match status" value="1"/>
</dbReference>
<dbReference type="Pfam" id="PF01323">
    <property type="entry name" value="DSBA"/>
    <property type="match status" value="1"/>
</dbReference>
<organism evidence="2 3">
    <name type="scientific">Proteiniclasticum ruminis</name>
    <dbReference type="NCBI Taxonomy" id="398199"/>
    <lineage>
        <taxon>Bacteria</taxon>
        <taxon>Bacillati</taxon>
        <taxon>Bacillota</taxon>
        <taxon>Clostridia</taxon>
        <taxon>Eubacteriales</taxon>
        <taxon>Clostridiaceae</taxon>
        <taxon>Proteiniclasticum</taxon>
    </lineage>
</organism>
<dbReference type="InterPro" id="IPR001853">
    <property type="entry name" value="DSBA-like_thioredoxin_dom"/>
</dbReference>
<proteinExistence type="predicted"/>
<keyword evidence="2" id="KW-0413">Isomerase</keyword>
<evidence type="ECO:0000259" key="1">
    <source>
        <dbReference type="Pfam" id="PF01323"/>
    </source>
</evidence>
<reference evidence="2 3" key="1">
    <citation type="submission" date="2016-10" db="EMBL/GenBank/DDBJ databases">
        <authorList>
            <person name="de Groot N.N."/>
        </authorList>
    </citation>
    <scope>NUCLEOTIDE SEQUENCE [LARGE SCALE GENOMIC DNA]</scope>
    <source>
        <strain evidence="2 3">CGMCC 1.5058</strain>
    </source>
</reference>
<dbReference type="InterPro" id="IPR036249">
    <property type="entry name" value="Thioredoxin-like_sf"/>
</dbReference>
<dbReference type="PANTHER" id="PTHR13887">
    <property type="entry name" value="GLUTATHIONE S-TRANSFERASE KAPPA"/>
    <property type="match status" value="1"/>
</dbReference>
<dbReference type="Proteomes" id="UP000183255">
    <property type="component" value="Unassembled WGS sequence"/>
</dbReference>
<dbReference type="CDD" id="cd03024">
    <property type="entry name" value="DsbA_FrnE"/>
    <property type="match status" value="1"/>
</dbReference>
<evidence type="ECO:0000313" key="3">
    <source>
        <dbReference type="Proteomes" id="UP000183255"/>
    </source>
</evidence>